<dbReference type="Proteomes" id="UP001391051">
    <property type="component" value="Unassembled WGS sequence"/>
</dbReference>
<keyword evidence="1" id="KW-0732">Signal</keyword>
<evidence type="ECO:0000256" key="1">
    <source>
        <dbReference type="SAM" id="SignalP"/>
    </source>
</evidence>
<name>A0ABR1QHC0_9PEZI</name>
<evidence type="ECO:0000313" key="3">
    <source>
        <dbReference type="EMBL" id="KAK7956134.1"/>
    </source>
</evidence>
<dbReference type="GeneID" id="92074640"/>
<reference evidence="3 4" key="1">
    <citation type="submission" date="2023-01" db="EMBL/GenBank/DDBJ databases">
        <title>Analysis of 21 Apiospora genomes using comparative genomics revels a genus with tremendous synthesis potential of carbohydrate active enzymes and secondary metabolites.</title>
        <authorList>
            <person name="Sorensen T."/>
        </authorList>
    </citation>
    <scope>NUCLEOTIDE SEQUENCE [LARGE SCALE GENOMIC DNA]</scope>
    <source>
        <strain evidence="3 4">CBS 24483</strain>
    </source>
</reference>
<proteinExistence type="predicted"/>
<evidence type="ECO:0000313" key="4">
    <source>
        <dbReference type="Proteomes" id="UP001391051"/>
    </source>
</evidence>
<dbReference type="EMBL" id="JAQQWE010000004">
    <property type="protein sequence ID" value="KAK7956134.1"/>
    <property type="molecule type" value="Genomic_DNA"/>
</dbReference>
<sequence>MKLIVNIVAPLALVATVLGVALPTKPGYTSQEITKPDGSKDVFYLRSDFVSTTDPIDAAALLAGRDPAPPANVPFTPEDSPVANCPVELSSMFTDANSVPAATLSDCRALMAAVDNKFGYWNATSWHVLYTLAAVGTCKFSAFRWDGADQELKVGNLDVWAWLNEAIAGHADNSQIQVYGNGPCGGENDANIRYDIGNTQHAGTPTCC</sequence>
<gene>
    <name evidence="3" type="ORF">PG986_005356</name>
</gene>
<dbReference type="Pfam" id="PF14856">
    <property type="entry name" value="Hce2"/>
    <property type="match status" value="1"/>
</dbReference>
<organism evidence="3 4">
    <name type="scientific">Apiospora aurea</name>
    <dbReference type="NCBI Taxonomy" id="335848"/>
    <lineage>
        <taxon>Eukaryota</taxon>
        <taxon>Fungi</taxon>
        <taxon>Dikarya</taxon>
        <taxon>Ascomycota</taxon>
        <taxon>Pezizomycotina</taxon>
        <taxon>Sordariomycetes</taxon>
        <taxon>Xylariomycetidae</taxon>
        <taxon>Amphisphaeriales</taxon>
        <taxon>Apiosporaceae</taxon>
        <taxon>Apiospora</taxon>
    </lineage>
</organism>
<evidence type="ECO:0000259" key="2">
    <source>
        <dbReference type="Pfam" id="PF14856"/>
    </source>
</evidence>
<dbReference type="InterPro" id="IPR029226">
    <property type="entry name" value="Ecp2-like"/>
</dbReference>
<feature type="chain" id="PRO_5045162016" description="Ecp2 effector protein-like domain-containing protein" evidence="1">
    <location>
        <begin position="20"/>
        <end position="208"/>
    </location>
</feature>
<feature type="domain" description="Ecp2 effector protein-like" evidence="2">
    <location>
        <begin position="91"/>
        <end position="184"/>
    </location>
</feature>
<dbReference type="RefSeq" id="XP_066701440.1">
    <property type="nucleotide sequence ID" value="XM_066841578.1"/>
</dbReference>
<accession>A0ABR1QHC0</accession>
<feature type="signal peptide" evidence="1">
    <location>
        <begin position="1"/>
        <end position="19"/>
    </location>
</feature>
<protein>
    <recommendedName>
        <fullName evidence="2">Ecp2 effector protein-like domain-containing protein</fullName>
    </recommendedName>
</protein>
<comment type="caution">
    <text evidence="3">The sequence shown here is derived from an EMBL/GenBank/DDBJ whole genome shotgun (WGS) entry which is preliminary data.</text>
</comment>
<keyword evidence="4" id="KW-1185">Reference proteome</keyword>